<comment type="caution">
    <text evidence="2">The sequence shown here is derived from an EMBL/GenBank/DDBJ whole genome shotgun (WGS) entry which is preliminary data.</text>
</comment>
<dbReference type="InterPro" id="IPR011050">
    <property type="entry name" value="Pectin_lyase_fold/virulence"/>
</dbReference>
<organism evidence="2 3">
    <name type="scientific">Neiella marina</name>
    <dbReference type="NCBI Taxonomy" id="508461"/>
    <lineage>
        <taxon>Bacteria</taxon>
        <taxon>Pseudomonadati</taxon>
        <taxon>Pseudomonadota</taxon>
        <taxon>Gammaproteobacteria</taxon>
        <taxon>Alteromonadales</taxon>
        <taxon>Echinimonadaceae</taxon>
        <taxon>Neiella</taxon>
    </lineage>
</organism>
<dbReference type="InterPro" id="IPR012334">
    <property type="entry name" value="Pectin_lyas_fold"/>
</dbReference>
<evidence type="ECO:0000313" key="3">
    <source>
        <dbReference type="Proteomes" id="UP000619743"/>
    </source>
</evidence>
<name>A0A8J2XRA6_9GAMM</name>
<keyword evidence="1" id="KW-0732">Signal</keyword>
<evidence type="ECO:0008006" key="4">
    <source>
        <dbReference type="Google" id="ProtNLM"/>
    </source>
</evidence>
<evidence type="ECO:0000256" key="1">
    <source>
        <dbReference type="SAM" id="SignalP"/>
    </source>
</evidence>
<dbReference type="OrthoDB" id="6376028at2"/>
<gene>
    <name evidence="2" type="ORF">GCM10011369_30280</name>
</gene>
<dbReference type="Proteomes" id="UP000619743">
    <property type="component" value="Unassembled WGS sequence"/>
</dbReference>
<dbReference type="AlphaFoldDB" id="A0A8J2XRA6"/>
<accession>A0A8J2XRA6</accession>
<dbReference type="SUPFAM" id="SSF51126">
    <property type="entry name" value="Pectin lyase-like"/>
    <property type="match status" value="1"/>
</dbReference>
<dbReference type="EMBL" id="BMDX01000019">
    <property type="protein sequence ID" value="GGA86167.1"/>
    <property type="molecule type" value="Genomic_DNA"/>
</dbReference>
<sequence length="482" mass="52063">MQNAIQTVTSVILACAAIACSGNPNSTMIAQPTVQQSSKNLPEQHFYQPPEVLSETRNLVTDYGVNNLDQLDDSALLQAAINDLSALPAGGKLIIPAGDYYLLEIKLKSNVQLEIQQGATIYPTFRNDGRNHRIFKFGSNNSPAIENVSVIGTGDGFRVNLAATDDNKIAVFDLGNINNFKLANFEIQDNRTIFASILVSLAKYKGNYGWPTNGVIQDARNLNAFIGYGLIQTYAADNILFDNVYSEGGVALRLETDNLMMKKTGKGGIRNIYARNVGCENGLAAVMFSPHFMDNGAVHVDGVHAKGCSFAVRIDQGYVELFSAVGQSKASWITEVETLIGQGSISHIYKRGNGDTRWAARIKGQFGDVVHAKTGLKPGSYQSSTVTGITVEAGDKAHLKQEFLRYLPCADLKKVCRPGATGSEYHGPAVAAVWDNSDGTMGSYQVDITDVTTLGFKSQQPQSVTLSTTPMCPNFSLPKACH</sequence>
<protein>
    <recommendedName>
        <fullName evidence="4">Iota-carrageenase</fullName>
    </recommendedName>
</protein>
<reference evidence="3" key="1">
    <citation type="journal article" date="2019" name="Int. J. Syst. Evol. Microbiol.">
        <title>The Global Catalogue of Microorganisms (GCM) 10K type strain sequencing project: providing services to taxonomists for standard genome sequencing and annotation.</title>
        <authorList>
            <consortium name="The Broad Institute Genomics Platform"/>
            <consortium name="The Broad Institute Genome Sequencing Center for Infectious Disease"/>
            <person name="Wu L."/>
            <person name="Ma J."/>
        </authorList>
    </citation>
    <scope>NUCLEOTIDE SEQUENCE [LARGE SCALE GENOMIC DNA]</scope>
    <source>
        <strain evidence="3">CGMCC 1.10130</strain>
    </source>
</reference>
<dbReference type="Gene3D" id="2.160.20.10">
    <property type="entry name" value="Single-stranded right-handed beta-helix, Pectin lyase-like"/>
    <property type="match status" value="1"/>
</dbReference>
<dbReference type="RefSeq" id="WP_087507009.1">
    <property type="nucleotide sequence ID" value="NZ_BMDX01000019.1"/>
</dbReference>
<proteinExistence type="predicted"/>
<feature type="signal peptide" evidence="1">
    <location>
        <begin position="1"/>
        <end position="21"/>
    </location>
</feature>
<keyword evidence="3" id="KW-1185">Reference proteome</keyword>
<evidence type="ECO:0000313" key="2">
    <source>
        <dbReference type="EMBL" id="GGA86167.1"/>
    </source>
</evidence>
<feature type="chain" id="PRO_5035214375" description="Iota-carrageenase" evidence="1">
    <location>
        <begin position="22"/>
        <end position="482"/>
    </location>
</feature>